<feature type="chain" id="PRO_5045241802" description="Outer membrane protein beta-barrel domain-containing protein" evidence="1">
    <location>
        <begin position="21"/>
        <end position="400"/>
    </location>
</feature>
<accession>A0ABP9DGD1</accession>
<keyword evidence="1" id="KW-0732">Signal</keyword>
<dbReference type="Proteomes" id="UP001500298">
    <property type="component" value="Unassembled WGS sequence"/>
</dbReference>
<sequence length="400" mass="46006">MNYFYGVLILSILCALNTNAQRLTYKEGYLVTIDLDTLKGAIQFDDQSLEHSCLLKSPQVKGVQELKASSVKEISLNDGSFFLSDSSIVKGTYQFVEVLVQGEASLYKQKSDFYIQKYDGKYHLLNTFQSNVNNLQKVKSIRHRGVLKVLMKDCPEVQKQIDKCIVSEESLVQVVAAYNQHQGEAFKVYKEHIPWNVINLSFGVSYQQERLSFNSSTEYSGFIFKGDYRPQQVMVPFVQANLYFPRKTPFLSFVVRGEFFTAKYYSTETVTSNGSRVVHEALFNFHRIRVPLGVQYDVLNTKNTHLYTSGGITAGILFPIKDKEYLYSWKNDEKLYYPNYEPKRSELGFWLTIGISRKIYKEHSLYIESRYLRTNGITNSDSNKYPSSISNGSLSLGYRI</sequence>
<evidence type="ECO:0008006" key="4">
    <source>
        <dbReference type="Google" id="ProtNLM"/>
    </source>
</evidence>
<name>A0ABP9DGD1_9BACT</name>
<evidence type="ECO:0000313" key="2">
    <source>
        <dbReference type="EMBL" id="GAA4845034.1"/>
    </source>
</evidence>
<gene>
    <name evidence="2" type="ORF">GCM10023331_32320</name>
</gene>
<proteinExistence type="predicted"/>
<reference evidence="3" key="1">
    <citation type="journal article" date="2019" name="Int. J. Syst. Evol. Microbiol.">
        <title>The Global Catalogue of Microorganisms (GCM) 10K type strain sequencing project: providing services to taxonomists for standard genome sequencing and annotation.</title>
        <authorList>
            <consortium name="The Broad Institute Genomics Platform"/>
            <consortium name="The Broad Institute Genome Sequencing Center for Infectious Disease"/>
            <person name="Wu L."/>
            <person name="Ma J."/>
        </authorList>
    </citation>
    <scope>NUCLEOTIDE SEQUENCE [LARGE SCALE GENOMIC DNA]</scope>
    <source>
        <strain evidence="3">JCM 18326</strain>
    </source>
</reference>
<keyword evidence="3" id="KW-1185">Reference proteome</keyword>
<evidence type="ECO:0000313" key="3">
    <source>
        <dbReference type="Proteomes" id="UP001500298"/>
    </source>
</evidence>
<organism evidence="2 3">
    <name type="scientific">Algivirga pacifica</name>
    <dbReference type="NCBI Taxonomy" id="1162670"/>
    <lineage>
        <taxon>Bacteria</taxon>
        <taxon>Pseudomonadati</taxon>
        <taxon>Bacteroidota</taxon>
        <taxon>Cytophagia</taxon>
        <taxon>Cytophagales</taxon>
        <taxon>Flammeovirgaceae</taxon>
        <taxon>Algivirga</taxon>
    </lineage>
</organism>
<comment type="caution">
    <text evidence="2">The sequence shown here is derived from an EMBL/GenBank/DDBJ whole genome shotgun (WGS) entry which is preliminary data.</text>
</comment>
<dbReference type="EMBL" id="BAABJX010000052">
    <property type="protein sequence ID" value="GAA4845034.1"/>
    <property type="molecule type" value="Genomic_DNA"/>
</dbReference>
<protein>
    <recommendedName>
        <fullName evidence="4">Outer membrane protein beta-barrel domain-containing protein</fullName>
    </recommendedName>
</protein>
<evidence type="ECO:0000256" key="1">
    <source>
        <dbReference type="SAM" id="SignalP"/>
    </source>
</evidence>
<feature type="signal peptide" evidence="1">
    <location>
        <begin position="1"/>
        <end position="20"/>
    </location>
</feature>